<organism evidence="1 2">
    <name type="scientific">Sphingobium cupriresistens LL01</name>
    <dbReference type="NCBI Taxonomy" id="1420583"/>
    <lineage>
        <taxon>Bacteria</taxon>
        <taxon>Pseudomonadati</taxon>
        <taxon>Pseudomonadota</taxon>
        <taxon>Alphaproteobacteria</taxon>
        <taxon>Sphingomonadales</taxon>
        <taxon>Sphingomonadaceae</taxon>
        <taxon>Sphingobium</taxon>
    </lineage>
</organism>
<dbReference type="AlphaFoldDB" id="A0A0J7Y5W7"/>
<reference evidence="1 2" key="1">
    <citation type="journal article" date="2015" name="G3 (Bethesda)">
        <title>Insights into Ongoing Evolution of the Hexachlorocyclohexane Catabolic Pathway from Comparative Genomics of Ten Sphingomonadaceae Strains.</title>
        <authorList>
            <person name="Pearce S.L."/>
            <person name="Oakeshott J.G."/>
            <person name="Pandey G."/>
        </authorList>
    </citation>
    <scope>NUCLEOTIDE SEQUENCE [LARGE SCALE GENOMIC DNA]</scope>
    <source>
        <strain evidence="1 2">LL01</strain>
    </source>
</reference>
<dbReference type="RefSeq" id="WP_066601891.1">
    <property type="nucleotide sequence ID" value="NZ_KQ130434.1"/>
</dbReference>
<proteinExistence type="predicted"/>
<comment type="caution">
    <text evidence="1">The sequence shown here is derived from an EMBL/GenBank/DDBJ whole genome shotgun (WGS) entry which is preliminary data.</text>
</comment>
<accession>A0A0J7Y5W7</accession>
<protein>
    <submittedName>
        <fullName evidence="1">Uncharacterized protein</fullName>
    </submittedName>
</protein>
<name>A0A0J7Y5W7_9SPHN</name>
<dbReference type="STRING" id="1420583.V473_07245"/>
<keyword evidence="2" id="KW-1185">Reference proteome</keyword>
<sequence>MTDTIAELRELLAACTKGDLTTAERRIACETVECPACQGDGEVEAADYCNFDSVALGVQFYGIGQEFGVHEKLWTAVVAALPALLDRVEAGEVWRKHYFDMAKAAGDLKAAIRPQLDAMTFADHAEVRKAFNDIAIVAGRALDHMQGSMKPPQKKADIP</sequence>
<gene>
    <name evidence="1" type="ORF">V473_07245</name>
</gene>
<dbReference type="EMBL" id="JACT01000001">
    <property type="protein sequence ID" value="KMS58788.1"/>
    <property type="molecule type" value="Genomic_DNA"/>
</dbReference>
<evidence type="ECO:0000313" key="1">
    <source>
        <dbReference type="EMBL" id="KMS58788.1"/>
    </source>
</evidence>
<evidence type="ECO:0000313" key="2">
    <source>
        <dbReference type="Proteomes" id="UP000052232"/>
    </source>
</evidence>
<dbReference type="Proteomes" id="UP000052232">
    <property type="component" value="Unassembled WGS sequence"/>
</dbReference>
<dbReference type="PATRIC" id="fig|1420583.3.peg.1460"/>